<gene>
    <name evidence="1" type="ORF">Sjap_011024</name>
    <name evidence="2" type="ORF">Sjap_011027</name>
    <name evidence="3" type="ORF">Sjap_011032</name>
</gene>
<dbReference type="AlphaFoldDB" id="A0AAP0P4B2"/>
<organism evidence="1 4">
    <name type="scientific">Stephania japonica</name>
    <dbReference type="NCBI Taxonomy" id="461633"/>
    <lineage>
        <taxon>Eukaryota</taxon>
        <taxon>Viridiplantae</taxon>
        <taxon>Streptophyta</taxon>
        <taxon>Embryophyta</taxon>
        <taxon>Tracheophyta</taxon>
        <taxon>Spermatophyta</taxon>
        <taxon>Magnoliopsida</taxon>
        <taxon>Ranunculales</taxon>
        <taxon>Menispermaceae</taxon>
        <taxon>Menispermoideae</taxon>
        <taxon>Cissampelideae</taxon>
        <taxon>Stephania</taxon>
    </lineage>
</organism>
<comment type="caution">
    <text evidence="1">The sequence shown here is derived from an EMBL/GenBank/DDBJ whole genome shotgun (WGS) entry which is preliminary data.</text>
</comment>
<evidence type="ECO:0000313" key="1">
    <source>
        <dbReference type="EMBL" id="KAK9130537.1"/>
    </source>
</evidence>
<sequence length="75" mass="8680">MCKTQSLASFQSVESTSFLAEFVTCRYTASRVGVALKIPLDNHKRRKVTDRVKFELSRVHYNFTIGRYGQHMSCF</sequence>
<accession>A0AAP0P4B2</accession>
<evidence type="ECO:0000313" key="3">
    <source>
        <dbReference type="EMBL" id="KAK9130545.1"/>
    </source>
</evidence>
<reference evidence="1 4" key="1">
    <citation type="submission" date="2024-01" db="EMBL/GenBank/DDBJ databases">
        <title>Genome assemblies of Stephania.</title>
        <authorList>
            <person name="Yang L."/>
        </authorList>
    </citation>
    <scope>NUCLEOTIDE SEQUENCE [LARGE SCALE GENOMIC DNA]</scope>
    <source>
        <strain evidence="1">QJT</strain>
        <tissue evidence="1">Leaf</tissue>
    </source>
</reference>
<dbReference type="EMBL" id="JBBNAE010000004">
    <property type="protein sequence ID" value="KAK9130537.1"/>
    <property type="molecule type" value="Genomic_DNA"/>
</dbReference>
<evidence type="ECO:0000313" key="2">
    <source>
        <dbReference type="EMBL" id="KAK9130540.1"/>
    </source>
</evidence>
<dbReference type="Proteomes" id="UP001417504">
    <property type="component" value="Unassembled WGS sequence"/>
</dbReference>
<name>A0AAP0P4B2_9MAGN</name>
<dbReference type="EMBL" id="JBBNAE010000004">
    <property type="protein sequence ID" value="KAK9130540.1"/>
    <property type="molecule type" value="Genomic_DNA"/>
</dbReference>
<dbReference type="EMBL" id="JBBNAE010000004">
    <property type="protein sequence ID" value="KAK9130545.1"/>
    <property type="molecule type" value="Genomic_DNA"/>
</dbReference>
<protein>
    <submittedName>
        <fullName evidence="1">Uncharacterized protein</fullName>
    </submittedName>
</protein>
<keyword evidence="4" id="KW-1185">Reference proteome</keyword>
<evidence type="ECO:0000313" key="4">
    <source>
        <dbReference type="Proteomes" id="UP001417504"/>
    </source>
</evidence>
<proteinExistence type="predicted"/>